<dbReference type="Proteomes" id="UP001552299">
    <property type="component" value="Unassembled WGS sequence"/>
</dbReference>
<name>A0ABD0UUH6_DENTH</name>
<comment type="caution">
    <text evidence="1">The sequence shown here is derived from an EMBL/GenBank/DDBJ whole genome shotgun (WGS) entry which is preliminary data.</text>
</comment>
<proteinExistence type="predicted"/>
<keyword evidence="2" id="KW-1185">Reference proteome</keyword>
<accession>A0ABD0UUH6</accession>
<evidence type="ECO:0000313" key="1">
    <source>
        <dbReference type="EMBL" id="KAL0916130.1"/>
    </source>
</evidence>
<reference evidence="1 2" key="1">
    <citation type="journal article" date="2024" name="Plant Biotechnol. J.">
        <title>Dendrobium thyrsiflorum genome and its molecular insights into genes involved in important horticultural traits.</title>
        <authorList>
            <person name="Chen B."/>
            <person name="Wang J.Y."/>
            <person name="Zheng P.J."/>
            <person name="Li K.L."/>
            <person name="Liang Y.M."/>
            <person name="Chen X.F."/>
            <person name="Zhang C."/>
            <person name="Zhao X."/>
            <person name="He X."/>
            <person name="Zhang G.Q."/>
            <person name="Liu Z.J."/>
            <person name="Xu Q."/>
        </authorList>
    </citation>
    <scope>NUCLEOTIDE SEQUENCE [LARGE SCALE GENOMIC DNA]</scope>
    <source>
        <strain evidence="1">GZMU011</strain>
    </source>
</reference>
<evidence type="ECO:0000313" key="2">
    <source>
        <dbReference type="Proteomes" id="UP001552299"/>
    </source>
</evidence>
<organism evidence="1 2">
    <name type="scientific">Dendrobium thyrsiflorum</name>
    <name type="common">Pinecone-like raceme dendrobium</name>
    <name type="synonym">Orchid</name>
    <dbReference type="NCBI Taxonomy" id="117978"/>
    <lineage>
        <taxon>Eukaryota</taxon>
        <taxon>Viridiplantae</taxon>
        <taxon>Streptophyta</taxon>
        <taxon>Embryophyta</taxon>
        <taxon>Tracheophyta</taxon>
        <taxon>Spermatophyta</taxon>
        <taxon>Magnoliopsida</taxon>
        <taxon>Liliopsida</taxon>
        <taxon>Asparagales</taxon>
        <taxon>Orchidaceae</taxon>
        <taxon>Epidendroideae</taxon>
        <taxon>Malaxideae</taxon>
        <taxon>Dendrobiinae</taxon>
        <taxon>Dendrobium</taxon>
    </lineage>
</organism>
<protein>
    <submittedName>
        <fullName evidence="1">Uncharacterized protein</fullName>
    </submittedName>
</protein>
<dbReference type="AlphaFoldDB" id="A0ABD0UUH6"/>
<sequence>MLTVIEELVSTQMVKYDAFLSKQSIVDIEDEATERLEALYPTLKELALAGSPGSHHWLHCRNSEECRFPPAFIVGIPRNTSSHHWPSFPKL</sequence>
<gene>
    <name evidence="1" type="ORF">M5K25_013614</name>
</gene>
<dbReference type="EMBL" id="JANQDX010000011">
    <property type="protein sequence ID" value="KAL0916130.1"/>
    <property type="molecule type" value="Genomic_DNA"/>
</dbReference>